<reference evidence="7 8" key="1">
    <citation type="submission" date="2018-12" db="EMBL/GenBank/DDBJ databases">
        <title>Flammeovirga pectinis sp. nov., isolated from the gut of the Korean scallop, Patinopecten yessoensis.</title>
        <authorList>
            <person name="Bae J.-W."/>
            <person name="Jeong Y.-S."/>
            <person name="Kang W."/>
        </authorList>
    </citation>
    <scope>NUCLEOTIDE SEQUENCE [LARGE SCALE GENOMIC DNA]</scope>
    <source>
        <strain evidence="7 8">L12M1</strain>
    </source>
</reference>
<name>A0A3S9PAY8_9BACT</name>
<dbReference type="KEGG" id="fll:EI427_24655"/>
<dbReference type="InterPro" id="IPR010920">
    <property type="entry name" value="LSM_dom_sf"/>
</dbReference>
<dbReference type="AlphaFoldDB" id="A0A3S9PAY8"/>
<evidence type="ECO:0000256" key="2">
    <source>
        <dbReference type="ARBA" id="ARBA00022692"/>
    </source>
</evidence>
<evidence type="ECO:0000256" key="3">
    <source>
        <dbReference type="ARBA" id="ARBA00022989"/>
    </source>
</evidence>
<dbReference type="GO" id="GO:0016020">
    <property type="term" value="C:membrane"/>
    <property type="evidence" value="ECO:0007669"/>
    <property type="project" value="UniProtKB-SubCell"/>
</dbReference>
<sequence length="182" mass="20640">MEPINIKILVTGVIIVLSFIGQSIVKKYLARYADNKGFSVHRKVYVGNFFGFLMSMLIIVGLIITWEVSFQGIAVYLASIFTLLGVAFVASWSMLSNITASLILFFAYPFKIGDYVRIQDGGDNSVEGTIINITLFNIRIITEDDVEVSYPNNLALQKPIKRYRKNARKQKDIIEDNLNRFE</sequence>
<evidence type="ECO:0000256" key="4">
    <source>
        <dbReference type="ARBA" id="ARBA00023136"/>
    </source>
</evidence>
<dbReference type="Pfam" id="PF00924">
    <property type="entry name" value="MS_channel_2nd"/>
    <property type="match status" value="1"/>
</dbReference>
<evidence type="ECO:0000256" key="5">
    <source>
        <dbReference type="SAM" id="Phobius"/>
    </source>
</evidence>
<keyword evidence="4 5" id="KW-0472">Membrane</keyword>
<gene>
    <name evidence="7" type="ORF">EI427_24655</name>
</gene>
<organism evidence="7 8">
    <name type="scientific">Flammeovirga pectinis</name>
    <dbReference type="NCBI Taxonomy" id="2494373"/>
    <lineage>
        <taxon>Bacteria</taxon>
        <taxon>Pseudomonadati</taxon>
        <taxon>Bacteroidota</taxon>
        <taxon>Cytophagia</taxon>
        <taxon>Cytophagales</taxon>
        <taxon>Flammeovirgaceae</taxon>
        <taxon>Flammeovirga</taxon>
    </lineage>
</organism>
<feature type="transmembrane region" description="Helical" evidence="5">
    <location>
        <begin position="72"/>
        <end position="95"/>
    </location>
</feature>
<evidence type="ECO:0000313" key="8">
    <source>
        <dbReference type="Proteomes" id="UP000267268"/>
    </source>
</evidence>
<dbReference type="InterPro" id="IPR023408">
    <property type="entry name" value="MscS_beta-dom_sf"/>
</dbReference>
<dbReference type="PANTHER" id="PTHR30221">
    <property type="entry name" value="SMALL-CONDUCTANCE MECHANOSENSITIVE CHANNEL"/>
    <property type="match status" value="1"/>
</dbReference>
<dbReference type="PANTHER" id="PTHR30221:SF8">
    <property type="entry name" value="SMALL-CONDUCTANCE MECHANOSENSITIVE CHANNEL"/>
    <property type="match status" value="1"/>
</dbReference>
<dbReference type="OrthoDB" id="5705501at2"/>
<dbReference type="EMBL" id="CP034563">
    <property type="protein sequence ID" value="AZQ65405.1"/>
    <property type="molecule type" value="Genomic_DNA"/>
</dbReference>
<feature type="domain" description="Mechanosensitive ion channel MscS" evidence="6">
    <location>
        <begin position="94"/>
        <end position="161"/>
    </location>
</feature>
<keyword evidence="8" id="KW-1185">Reference proteome</keyword>
<dbReference type="Proteomes" id="UP000267268">
    <property type="component" value="Chromosome 2"/>
</dbReference>
<evidence type="ECO:0000256" key="1">
    <source>
        <dbReference type="ARBA" id="ARBA00004370"/>
    </source>
</evidence>
<dbReference type="Gene3D" id="2.30.30.60">
    <property type="match status" value="1"/>
</dbReference>
<dbReference type="InterPro" id="IPR045275">
    <property type="entry name" value="MscS_archaea/bacteria_type"/>
</dbReference>
<evidence type="ECO:0000259" key="6">
    <source>
        <dbReference type="Pfam" id="PF00924"/>
    </source>
</evidence>
<feature type="transmembrane region" description="Helical" evidence="5">
    <location>
        <begin position="45"/>
        <end position="66"/>
    </location>
</feature>
<dbReference type="GO" id="GO:0008381">
    <property type="term" value="F:mechanosensitive monoatomic ion channel activity"/>
    <property type="evidence" value="ECO:0007669"/>
    <property type="project" value="InterPro"/>
</dbReference>
<feature type="transmembrane region" description="Helical" evidence="5">
    <location>
        <begin position="6"/>
        <end position="25"/>
    </location>
</feature>
<dbReference type="InterPro" id="IPR006685">
    <property type="entry name" value="MscS_channel_2nd"/>
</dbReference>
<keyword evidence="2 5" id="KW-0812">Transmembrane</keyword>
<proteinExistence type="predicted"/>
<protein>
    <submittedName>
        <fullName evidence="7">Mechanosensitive ion channel family protein</fullName>
    </submittedName>
</protein>
<dbReference type="RefSeq" id="WP_126620085.1">
    <property type="nucleotide sequence ID" value="NZ_CP034563.1"/>
</dbReference>
<dbReference type="SUPFAM" id="SSF50182">
    <property type="entry name" value="Sm-like ribonucleoproteins"/>
    <property type="match status" value="1"/>
</dbReference>
<accession>A0A3S9PAY8</accession>
<comment type="subcellular location">
    <subcellularLocation>
        <location evidence="1">Membrane</location>
    </subcellularLocation>
</comment>
<keyword evidence="3 5" id="KW-1133">Transmembrane helix</keyword>
<evidence type="ECO:0000313" key="7">
    <source>
        <dbReference type="EMBL" id="AZQ65405.1"/>
    </source>
</evidence>